<dbReference type="Proteomes" id="UP000299102">
    <property type="component" value="Unassembled WGS sequence"/>
</dbReference>
<comment type="caution">
    <text evidence="1">The sequence shown here is derived from an EMBL/GenBank/DDBJ whole genome shotgun (WGS) entry which is preliminary data.</text>
</comment>
<evidence type="ECO:0000313" key="2">
    <source>
        <dbReference type="Proteomes" id="UP000299102"/>
    </source>
</evidence>
<protein>
    <submittedName>
        <fullName evidence="1">Uncharacterized protein</fullName>
    </submittedName>
</protein>
<organism evidence="1 2">
    <name type="scientific">Eumeta variegata</name>
    <name type="common">Bagworm moth</name>
    <name type="synonym">Eumeta japonica</name>
    <dbReference type="NCBI Taxonomy" id="151549"/>
    <lineage>
        <taxon>Eukaryota</taxon>
        <taxon>Metazoa</taxon>
        <taxon>Ecdysozoa</taxon>
        <taxon>Arthropoda</taxon>
        <taxon>Hexapoda</taxon>
        <taxon>Insecta</taxon>
        <taxon>Pterygota</taxon>
        <taxon>Neoptera</taxon>
        <taxon>Endopterygota</taxon>
        <taxon>Lepidoptera</taxon>
        <taxon>Glossata</taxon>
        <taxon>Ditrysia</taxon>
        <taxon>Tineoidea</taxon>
        <taxon>Psychidae</taxon>
        <taxon>Oiketicinae</taxon>
        <taxon>Eumeta</taxon>
    </lineage>
</organism>
<proteinExistence type="predicted"/>
<keyword evidence="2" id="KW-1185">Reference proteome</keyword>
<gene>
    <name evidence="1" type="ORF">EVAR_78238_1</name>
</gene>
<evidence type="ECO:0000313" key="1">
    <source>
        <dbReference type="EMBL" id="GBP08835.1"/>
    </source>
</evidence>
<name>A0A4C1T3T3_EUMVA</name>
<dbReference type="EMBL" id="BGZK01000033">
    <property type="protein sequence ID" value="GBP08835.1"/>
    <property type="molecule type" value="Genomic_DNA"/>
</dbReference>
<sequence length="134" mass="15059">MPQPTIDNKQCSSVTCASRAVEGVTFELESPSSKPDRGRIDRKVFNRESNSKTRLTTIELEFDETASAIYFEFYTQSAETVRGLGVQTVRLTGVYHRDERKRGITVAARCTLRGTILIYTRAESDSSERGSKEL</sequence>
<dbReference type="AlphaFoldDB" id="A0A4C1T3T3"/>
<accession>A0A4C1T3T3</accession>
<reference evidence="1 2" key="1">
    <citation type="journal article" date="2019" name="Commun. Biol.">
        <title>The bagworm genome reveals a unique fibroin gene that provides high tensile strength.</title>
        <authorList>
            <person name="Kono N."/>
            <person name="Nakamura H."/>
            <person name="Ohtoshi R."/>
            <person name="Tomita M."/>
            <person name="Numata K."/>
            <person name="Arakawa K."/>
        </authorList>
    </citation>
    <scope>NUCLEOTIDE SEQUENCE [LARGE SCALE GENOMIC DNA]</scope>
</reference>